<reference evidence="2" key="1">
    <citation type="journal article" date="2019" name="Int. J. Syst. Evol. Microbiol.">
        <title>The Global Catalogue of Microorganisms (GCM) 10K type strain sequencing project: providing services to taxonomists for standard genome sequencing and annotation.</title>
        <authorList>
            <consortium name="The Broad Institute Genomics Platform"/>
            <consortium name="The Broad Institute Genome Sequencing Center for Infectious Disease"/>
            <person name="Wu L."/>
            <person name="Ma J."/>
        </authorList>
    </citation>
    <scope>NUCLEOTIDE SEQUENCE [LARGE SCALE GENOMIC DNA]</scope>
    <source>
        <strain evidence="2">JCM 6307</strain>
    </source>
</reference>
<organism evidence="1 2">
    <name type="scientific">Streptomyces thermolineatus</name>
    <dbReference type="NCBI Taxonomy" id="44033"/>
    <lineage>
        <taxon>Bacteria</taxon>
        <taxon>Bacillati</taxon>
        <taxon>Actinomycetota</taxon>
        <taxon>Actinomycetes</taxon>
        <taxon>Kitasatosporales</taxon>
        <taxon>Streptomycetaceae</taxon>
        <taxon>Streptomyces</taxon>
    </lineage>
</organism>
<evidence type="ECO:0000313" key="1">
    <source>
        <dbReference type="EMBL" id="GAA2509009.1"/>
    </source>
</evidence>
<proteinExistence type="predicted"/>
<evidence type="ECO:0000313" key="2">
    <source>
        <dbReference type="Proteomes" id="UP001501358"/>
    </source>
</evidence>
<keyword evidence="2" id="KW-1185">Reference proteome</keyword>
<dbReference type="EMBL" id="BAAATA010000046">
    <property type="protein sequence ID" value="GAA2509009.1"/>
    <property type="molecule type" value="Genomic_DNA"/>
</dbReference>
<accession>A0ABP6A638</accession>
<dbReference type="RefSeq" id="WP_344385832.1">
    <property type="nucleotide sequence ID" value="NZ_BAAATA010000046.1"/>
</dbReference>
<name>A0ABP6A638_9ACTN</name>
<gene>
    <name evidence="1" type="ORF">GCM10010406_51840</name>
</gene>
<comment type="caution">
    <text evidence="1">The sequence shown here is derived from an EMBL/GenBank/DDBJ whole genome shotgun (WGS) entry which is preliminary data.</text>
</comment>
<protein>
    <submittedName>
        <fullName evidence="1">Uncharacterized protein</fullName>
    </submittedName>
</protein>
<dbReference type="Proteomes" id="UP001501358">
    <property type="component" value="Unassembled WGS sequence"/>
</dbReference>
<sequence>MSAVVFALKAPSASEGKQAAYKLLHTVRARDDKVLAYVGRGLPRPAVAPALAPSEALRPRFTVYADLAGERPLCSVVRPVPDREGGALLVLAPDGRRSGTVRSGSPRRGRRTRHTITTGDGLRLVGREGTVASWAWFVLLSPLWLVVNLAWMIGNNGEGVWSLPSRTAWRVQPDRGFRLSAMKYSGISGRYKVRTPVLDLGTACAQAVLHREVAG</sequence>